<organism evidence="2 3">
    <name type="scientific">Caerostris extrusa</name>
    <name type="common">Bark spider</name>
    <name type="synonym">Caerostris bankana</name>
    <dbReference type="NCBI Taxonomy" id="172846"/>
    <lineage>
        <taxon>Eukaryota</taxon>
        <taxon>Metazoa</taxon>
        <taxon>Ecdysozoa</taxon>
        <taxon>Arthropoda</taxon>
        <taxon>Chelicerata</taxon>
        <taxon>Arachnida</taxon>
        <taxon>Araneae</taxon>
        <taxon>Araneomorphae</taxon>
        <taxon>Entelegynae</taxon>
        <taxon>Araneoidea</taxon>
        <taxon>Araneidae</taxon>
        <taxon>Caerostris</taxon>
    </lineage>
</organism>
<dbReference type="InterPro" id="IPR002048">
    <property type="entry name" value="EF_hand_dom"/>
</dbReference>
<dbReference type="Proteomes" id="UP001054945">
    <property type="component" value="Unassembled WGS sequence"/>
</dbReference>
<evidence type="ECO:0000313" key="3">
    <source>
        <dbReference type="Proteomes" id="UP001054945"/>
    </source>
</evidence>
<dbReference type="Gene3D" id="1.10.238.10">
    <property type="entry name" value="EF-hand"/>
    <property type="match status" value="1"/>
</dbReference>
<dbReference type="GO" id="GO:0005509">
    <property type="term" value="F:calcium ion binding"/>
    <property type="evidence" value="ECO:0007669"/>
    <property type="project" value="InterPro"/>
</dbReference>
<sequence length="156" mass="18015">MEIEMLFAKYDINNDRELDADETKMMLADLDNQRLEIERQVHKPEPNDSNAVSSVAMASLVSQQDFNGLSERVDKMENSIGNIVSKIDAVLNKMAAMDRAKTKRRENMNKILNTISESGDLDEKAKRHHMEKWFVKNFRDGILIHHFEFPVPVLIL</sequence>
<name>A0AAV4Y999_CAEEX</name>
<evidence type="ECO:0000313" key="2">
    <source>
        <dbReference type="EMBL" id="GIZ02724.1"/>
    </source>
</evidence>
<feature type="domain" description="EF-hand" evidence="1">
    <location>
        <begin position="1"/>
        <end position="33"/>
    </location>
</feature>
<dbReference type="PROSITE" id="PS50222">
    <property type="entry name" value="EF_HAND_2"/>
    <property type="match status" value="1"/>
</dbReference>
<dbReference type="EMBL" id="BPLR01018847">
    <property type="protein sequence ID" value="GIZ02724.1"/>
    <property type="molecule type" value="Genomic_DNA"/>
</dbReference>
<evidence type="ECO:0000259" key="1">
    <source>
        <dbReference type="PROSITE" id="PS50222"/>
    </source>
</evidence>
<keyword evidence="3" id="KW-1185">Reference proteome</keyword>
<dbReference type="AlphaFoldDB" id="A0AAV4Y999"/>
<comment type="caution">
    <text evidence="2">The sequence shown here is derived from an EMBL/GenBank/DDBJ whole genome shotgun (WGS) entry which is preliminary data.</text>
</comment>
<proteinExistence type="predicted"/>
<protein>
    <submittedName>
        <fullName evidence="2">Polycystin-2</fullName>
    </submittedName>
</protein>
<accession>A0AAV4Y999</accession>
<dbReference type="Gene3D" id="1.20.5.340">
    <property type="match status" value="1"/>
</dbReference>
<reference evidence="2 3" key="1">
    <citation type="submission" date="2021-06" db="EMBL/GenBank/DDBJ databases">
        <title>Caerostris extrusa draft genome.</title>
        <authorList>
            <person name="Kono N."/>
            <person name="Arakawa K."/>
        </authorList>
    </citation>
    <scope>NUCLEOTIDE SEQUENCE [LARGE SCALE GENOMIC DNA]</scope>
</reference>
<gene>
    <name evidence="2" type="primary">PKD2</name>
    <name evidence="2" type="ORF">CEXT_639701</name>
</gene>